<name>E5AUJ3_MYCRK</name>
<keyword evidence="2" id="KW-0614">Plasmid</keyword>
<sequence length="71" mass="7906">MSPQGEATALAAETPPSRRNNKGFDYARIVSAMLFKLPISPHAKLFIETAATRCKWRTSRHDECCAAATRR</sequence>
<evidence type="ECO:0000313" key="2">
    <source>
        <dbReference type="EMBL" id="CBW76767.1"/>
    </source>
</evidence>
<reference evidence="2 3" key="1">
    <citation type="journal article" date="2011" name="J. Bacteriol.">
        <title>Complete genome sequence of Burkholderia rhizoxinica, an endosymbiont of Rhizopus microsporus.</title>
        <authorList>
            <person name="Lackner G."/>
            <person name="Moebius N."/>
            <person name="Partida-Martinez L."/>
            <person name="Hertweck C."/>
        </authorList>
    </citation>
    <scope>NUCLEOTIDE SEQUENCE [LARGE SCALE GENOMIC DNA]</scope>
    <source>
        <strain evidence="3">DSM 19002 / CIP 109453 / HKI 454</strain>
        <plasmid evidence="2 3">pBRH01</plasmid>
    </source>
</reference>
<dbReference type="HOGENOM" id="CLU_2732335_0_0_4"/>
<organism evidence="2 3">
    <name type="scientific">Mycetohabitans rhizoxinica (strain DSM 19002 / CIP 109453 / HKI 454)</name>
    <name type="common">Paraburkholderia rhizoxinica</name>
    <dbReference type="NCBI Taxonomy" id="882378"/>
    <lineage>
        <taxon>Bacteria</taxon>
        <taxon>Pseudomonadati</taxon>
        <taxon>Pseudomonadota</taxon>
        <taxon>Betaproteobacteria</taxon>
        <taxon>Burkholderiales</taxon>
        <taxon>Burkholderiaceae</taxon>
        <taxon>Mycetohabitans</taxon>
    </lineage>
</organism>
<protein>
    <submittedName>
        <fullName evidence="2">Uncharacterized protein</fullName>
    </submittedName>
</protein>
<evidence type="ECO:0000256" key="1">
    <source>
        <dbReference type="SAM" id="MobiDB-lite"/>
    </source>
</evidence>
<dbReference type="Proteomes" id="UP000007437">
    <property type="component" value="Plasmid pBRH01"/>
</dbReference>
<dbReference type="KEGG" id="brh:RBRH_01688"/>
<gene>
    <name evidence="2" type="ordered locus">RBRH_01688</name>
</gene>
<accession>E5AUJ3</accession>
<feature type="region of interest" description="Disordered" evidence="1">
    <location>
        <begin position="1"/>
        <end position="22"/>
    </location>
</feature>
<geneLocation type="plasmid" evidence="2 3">
    <name>pBRH01</name>
</geneLocation>
<proteinExistence type="predicted"/>
<dbReference type="EMBL" id="FR687360">
    <property type="protein sequence ID" value="CBW76767.1"/>
    <property type="molecule type" value="Genomic_DNA"/>
</dbReference>
<dbReference type="AlphaFoldDB" id="E5AUJ3"/>
<evidence type="ECO:0000313" key="3">
    <source>
        <dbReference type="Proteomes" id="UP000007437"/>
    </source>
</evidence>